<comment type="caution">
    <text evidence="6">The sequence shown here is derived from an EMBL/GenBank/DDBJ whole genome shotgun (WGS) entry which is preliminary data.</text>
</comment>
<dbReference type="GO" id="GO:0000976">
    <property type="term" value="F:transcription cis-regulatory region binding"/>
    <property type="evidence" value="ECO:0007669"/>
    <property type="project" value="TreeGrafter"/>
</dbReference>
<evidence type="ECO:0000256" key="2">
    <source>
        <dbReference type="ARBA" id="ARBA00023125"/>
    </source>
</evidence>
<feature type="DNA-binding region" description="H-T-H motif" evidence="4">
    <location>
        <begin position="35"/>
        <end position="54"/>
    </location>
</feature>
<accession>A0A4Z0W6R8</accession>
<dbReference type="Gene3D" id="1.10.357.10">
    <property type="entry name" value="Tetracycline Repressor, domain 2"/>
    <property type="match status" value="1"/>
</dbReference>
<dbReference type="PANTHER" id="PTHR30055:SF234">
    <property type="entry name" value="HTH-TYPE TRANSCRIPTIONAL REGULATOR BETI"/>
    <property type="match status" value="1"/>
</dbReference>
<dbReference type="EMBL" id="SRMF01000011">
    <property type="protein sequence ID" value="TGG90740.1"/>
    <property type="molecule type" value="Genomic_DNA"/>
</dbReference>
<keyword evidence="7" id="KW-1185">Reference proteome</keyword>
<dbReference type="SUPFAM" id="SSF48498">
    <property type="entry name" value="Tetracyclin repressor-like, C-terminal domain"/>
    <property type="match status" value="1"/>
</dbReference>
<dbReference type="InterPro" id="IPR001647">
    <property type="entry name" value="HTH_TetR"/>
</dbReference>
<dbReference type="GO" id="GO:0003700">
    <property type="term" value="F:DNA-binding transcription factor activity"/>
    <property type="evidence" value="ECO:0007669"/>
    <property type="project" value="TreeGrafter"/>
</dbReference>
<dbReference type="PROSITE" id="PS01081">
    <property type="entry name" value="HTH_TETR_1"/>
    <property type="match status" value="1"/>
</dbReference>
<gene>
    <name evidence="6" type="ORF">E4656_17545</name>
</gene>
<evidence type="ECO:0000313" key="6">
    <source>
        <dbReference type="EMBL" id="TGG90740.1"/>
    </source>
</evidence>
<dbReference type="InterPro" id="IPR009057">
    <property type="entry name" value="Homeodomain-like_sf"/>
</dbReference>
<protein>
    <submittedName>
        <fullName evidence="6">TetR/AcrR family transcriptional regulator</fullName>
    </submittedName>
</protein>
<dbReference type="InterPro" id="IPR036271">
    <property type="entry name" value="Tet_transcr_reg_TetR-rel_C_sf"/>
</dbReference>
<dbReference type="PANTHER" id="PTHR30055">
    <property type="entry name" value="HTH-TYPE TRANSCRIPTIONAL REGULATOR RUTR"/>
    <property type="match status" value="1"/>
</dbReference>
<dbReference type="PROSITE" id="PS50977">
    <property type="entry name" value="HTH_TETR_2"/>
    <property type="match status" value="1"/>
</dbReference>
<feature type="domain" description="HTH tetR-type" evidence="5">
    <location>
        <begin position="12"/>
        <end position="72"/>
    </location>
</feature>
<keyword evidence="2 4" id="KW-0238">DNA-binding</keyword>
<evidence type="ECO:0000313" key="7">
    <source>
        <dbReference type="Proteomes" id="UP000297475"/>
    </source>
</evidence>
<dbReference type="OrthoDB" id="5293556at2"/>
<keyword evidence="1" id="KW-0805">Transcription regulation</keyword>
<dbReference type="Proteomes" id="UP000297475">
    <property type="component" value="Unassembled WGS sequence"/>
</dbReference>
<dbReference type="SUPFAM" id="SSF46689">
    <property type="entry name" value="Homeodomain-like"/>
    <property type="match status" value="1"/>
</dbReference>
<proteinExistence type="predicted"/>
<evidence type="ECO:0000256" key="3">
    <source>
        <dbReference type="ARBA" id="ARBA00023163"/>
    </source>
</evidence>
<evidence type="ECO:0000256" key="1">
    <source>
        <dbReference type="ARBA" id="ARBA00023015"/>
    </source>
</evidence>
<sequence>MVFSCKRGYHHGNLKTALIKAAMKQLQEDSLESLSLRGLARSVGVTPTAAYNHFADKTALLVDLKSAALSQFDSFLADALKDIPADQPEQRIRAMAHAYLAFSSVHPALFNLVFNWVPDLERLTEEFMVAGGRGEELLREEIVGFLQQQGQQPDDYQAAIASLSAWSMVHGITTLLKSSTVEAIIYCHNWPEDLNARDCDGCYRMLDHLVDLTLAGLRTGIPLIERHPPSPA</sequence>
<reference evidence="6 7" key="1">
    <citation type="submission" date="2019-04" db="EMBL/GenBank/DDBJ databases">
        <title>Natronospirillum operosus gen. nov., sp. nov., a haloalkaliphilic satellite isolated from decaying biomass of laboratory culture of cyanobacterium Geitlerinema sp. and proposal of Natronospirillaceae fam. nov. and Saccharospirillaceae fam. nov.</title>
        <authorList>
            <person name="Kevbrin V."/>
            <person name="Boltyanskaya Y."/>
            <person name="Koziaeva V."/>
            <person name="Grouzdev D.S."/>
            <person name="Park M."/>
            <person name="Cho J."/>
        </authorList>
    </citation>
    <scope>NUCLEOTIDE SEQUENCE [LARGE SCALE GENOMIC DNA]</scope>
    <source>
        <strain evidence="6 7">G-116</strain>
    </source>
</reference>
<name>A0A4Z0W6R8_9GAMM</name>
<organism evidence="6 7">
    <name type="scientific">Natronospirillum operosum</name>
    <dbReference type="NCBI Taxonomy" id="2759953"/>
    <lineage>
        <taxon>Bacteria</taxon>
        <taxon>Pseudomonadati</taxon>
        <taxon>Pseudomonadota</taxon>
        <taxon>Gammaproteobacteria</taxon>
        <taxon>Oceanospirillales</taxon>
        <taxon>Natronospirillaceae</taxon>
        <taxon>Natronospirillum</taxon>
    </lineage>
</organism>
<evidence type="ECO:0000256" key="4">
    <source>
        <dbReference type="PROSITE-ProRule" id="PRU00335"/>
    </source>
</evidence>
<keyword evidence="3" id="KW-0804">Transcription</keyword>
<dbReference type="AlphaFoldDB" id="A0A4Z0W6R8"/>
<dbReference type="RefSeq" id="WP_135484620.1">
    <property type="nucleotide sequence ID" value="NZ_SRMF01000011.1"/>
</dbReference>
<dbReference type="InterPro" id="IPR023772">
    <property type="entry name" value="DNA-bd_HTH_TetR-type_CS"/>
</dbReference>
<dbReference type="Pfam" id="PF13305">
    <property type="entry name" value="TetR_C_33"/>
    <property type="match status" value="1"/>
</dbReference>
<dbReference type="InterPro" id="IPR025996">
    <property type="entry name" value="MT1864/Rv1816-like_C"/>
</dbReference>
<evidence type="ECO:0000259" key="5">
    <source>
        <dbReference type="PROSITE" id="PS50977"/>
    </source>
</evidence>
<dbReference type="InterPro" id="IPR050109">
    <property type="entry name" value="HTH-type_TetR-like_transc_reg"/>
</dbReference>
<dbReference type="Pfam" id="PF00440">
    <property type="entry name" value="TetR_N"/>
    <property type="match status" value="1"/>
</dbReference>